<reference evidence="2 3" key="1">
    <citation type="submission" date="2023-09" db="EMBL/GenBank/DDBJ databases">
        <authorList>
            <person name="Rey-Velasco X."/>
        </authorList>
    </citation>
    <scope>NUCLEOTIDE SEQUENCE [LARGE SCALE GENOMIC DNA]</scope>
    <source>
        <strain evidence="2 3">F158</strain>
    </source>
</reference>
<dbReference type="EMBL" id="JAVRHL010000001">
    <property type="protein sequence ID" value="MDT0681459.1"/>
    <property type="molecule type" value="Genomic_DNA"/>
</dbReference>
<sequence>MALALALGAALGGCTASAPETSVARAPSGPPLVLAPDGLRAGATGMEIGFGRTEASTLTAASRLTGARPVSVREVSCGGPARAYDWAGGLTAIMRGGAFLGWSYDRSGTPVRTTGGDRSDAPDLTGEGAIRVAPERLSAGLACA</sequence>
<feature type="chain" id="PRO_5045371605" evidence="1">
    <location>
        <begin position="19"/>
        <end position="144"/>
    </location>
</feature>
<evidence type="ECO:0000313" key="2">
    <source>
        <dbReference type="EMBL" id="MDT0681459.1"/>
    </source>
</evidence>
<keyword evidence="1" id="KW-0732">Signal</keyword>
<name>A0ABU3DCM2_9RHOB</name>
<gene>
    <name evidence="2" type="ORF">RM543_02085</name>
</gene>
<proteinExistence type="predicted"/>
<protein>
    <submittedName>
        <fullName evidence="2">Uncharacterized protein</fullName>
    </submittedName>
</protein>
<organism evidence="2 3">
    <name type="scientific">Tropicimonas omnivorans</name>
    <dbReference type="NCBI Taxonomy" id="3075590"/>
    <lineage>
        <taxon>Bacteria</taxon>
        <taxon>Pseudomonadati</taxon>
        <taxon>Pseudomonadota</taxon>
        <taxon>Alphaproteobacteria</taxon>
        <taxon>Rhodobacterales</taxon>
        <taxon>Roseobacteraceae</taxon>
        <taxon>Tropicimonas</taxon>
    </lineage>
</organism>
<evidence type="ECO:0000313" key="3">
    <source>
        <dbReference type="Proteomes" id="UP001265259"/>
    </source>
</evidence>
<dbReference type="RefSeq" id="WP_311689159.1">
    <property type="nucleotide sequence ID" value="NZ_JAVRHL010000001.1"/>
</dbReference>
<keyword evidence="3" id="KW-1185">Reference proteome</keyword>
<comment type="caution">
    <text evidence="2">The sequence shown here is derived from an EMBL/GenBank/DDBJ whole genome shotgun (WGS) entry which is preliminary data.</text>
</comment>
<evidence type="ECO:0000256" key="1">
    <source>
        <dbReference type="SAM" id="SignalP"/>
    </source>
</evidence>
<accession>A0ABU3DCM2</accession>
<feature type="signal peptide" evidence="1">
    <location>
        <begin position="1"/>
        <end position="18"/>
    </location>
</feature>
<dbReference type="Proteomes" id="UP001265259">
    <property type="component" value="Unassembled WGS sequence"/>
</dbReference>